<reference evidence="2" key="1">
    <citation type="submission" date="2022-12" db="EMBL/GenBank/DDBJ databases">
        <authorList>
            <person name="Krivoruchko A.V."/>
            <person name="Elkin A."/>
        </authorList>
    </citation>
    <scope>NUCLEOTIDE SEQUENCE</scope>
    <source>
        <strain evidence="2">IEGM 249</strain>
    </source>
</reference>
<dbReference type="InterPro" id="IPR007138">
    <property type="entry name" value="ABM_dom"/>
</dbReference>
<dbReference type="PANTHER" id="PTHR40057:SF1">
    <property type="entry name" value="SLR1162 PROTEIN"/>
    <property type="match status" value="1"/>
</dbReference>
<accession>A0ABT4NT05</accession>
<evidence type="ECO:0000313" key="3">
    <source>
        <dbReference type="Proteomes" id="UP001066327"/>
    </source>
</evidence>
<protein>
    <submittedName>
        <fullName evidence="2">Antibiotic biosynthesis monooxygenase</fullName>
    </submittedName>
</protein>
<feature type="domain" description="ABM" evidence="1">
    <location>
        <begin position="17"/>
        <end position="87"/>
    </location>
</feature>
<dbReference type="RefSeq" id="WP_249344056.1">
    <property type="nucleotide sequence ID" value="NZ_CP137575.1"/>
</dbReference>
<dbReference type="GO" id="GO:0004497">
    <property type="term" value="F:monooxygenase activity"/>
    <property type="evidence" value="ECO:0007669"/>
    <property type="project" value="UniProtKB-KW"/>
</dbReference>
<dbReference type="PANTHER" id="PTHR40057">
    <property type="entry name" value="SLR1162 PROTEIN"/>
    <property type="match status" value="1"/>
</dbReference>
<gene>
    <name evidence="2" type="ORF">O4328_44095</name>
</gene>
<name>A0ABT4NT05_RHOOP</name>
<dbReference type="Gene3D" id="3.30.70.100">
    <property type="match status" value="1"/>
</dbReference>
<evidence type="ECO:0000259" key="1">
    <source>
        <dbReference type="Pfam" id="PF03992"/>
    </source>
</evidence>
<dbReference type="SUPFAM" id="SSF54909">
    <property type="entry name" value="Dimeric alpha+beta barrel"/>
    <property type="match status" value="1"/>
</dbReference>
<keyword evidence="2" id="KW-0503">Monooxygenase</keyword>
<keyword evidence="3" id="KW-1185">Reference proteome</keyword>
<dbReference type="EMBL" id="JAPWIS010000053">
    <property type="protein sequence ID" value="MCZ4590519.1"/>
    <property type="molecule type" value="Genomic_DNA"/>
</dbReference>
<dbReference type="Pfam" id="PF03992">
    <property type="entry name" value="ABM"/>
    <property type="match status" value="1"/>
</dbReference>
<evidence type="ECO:0000313" key="2">
    <source>
        <dbReference type="EMBL" id="MCZ4590519.1"/>
    </source>
</evidence>
<sequence>MTPSTAPAPNTAVTTSVTRRIPHGSKHEFLTWTERGIALAQRYPGFLGGGWLRSPTVPDHYHIVYRFRSHHDFDRWLTSGDRRSWAEGAPHTATDTTTTRLTGVEGWFDHRPAHAPVPRW</sequence>
<organism evidence="2 3">
    <name type="scientific">Rhodococcus opacus</name>
    <name type="common">Nocardia opaca</name>
    <dbReference type="NCBI Taxonomy" id="37919"/>
    <lineage>
        <taxon>Bacteria</taxon>
        <taxon>Bacillati</taxon>
        <taxon>Actinomycetota</taxon>
        <taxon>Actinomycetes</taxon>
        <taxon>Mycobacteriales</taxon>
        <taxon>Nocardiaceae</taxon>
        <taxon>Rhodococcus</taxon>
    </lineage>
</organism>
<dbReference type="InterPro" id="IPR038762">
    <property type="entry name" value="ABM_predict"/>
</dbReference>
<dbReference type="Proteomes" id="UP001066327">
    <property type="component" value="Unassembled WGS sequence"/>
</dbReference>
<comment type="caution">
    <text evidence="2">The sequence shown here is derived from an EMBL/GenBank/DDBJ whole genome shotgun (WGS) entry which is preliminary data.</text>
</comment>
<proteinExistence type="predicted"/>
<dbReference type="InterPro" id="IPR011008">
    <property type="entry name" value="Dimeric_a/b-barrel"/>
</dbReference>
<keyword evidence="2" id="KW-0560">Oxidoreductase</keyword>